<sequence>MKANLLNEYQAAALIGMSPELLQYLTSHQAKWRDSRKLAIAKMADGALYFEEAELKSYDAWLRAPWPAKDDKRPALPDAIREEIRLEANLECALCKSSGQAGEAAHIDPVHTGRSNHPHNLIWLCANHHTKFDNGCFGPKGADNEVIVALKRGLHHFKRIAWQGQAEVCKQIAATLSLCSEMREKLARATQKVEVDAVERIAKEALAQLPKFASQPGLDAVRPTLTRLADQLAAGQARRGTTTRKQLETAASFEEEFLLNSGLVWCPLCKGTKTHNGYDCPVCSGDGSVDKDLQVNLTEFELVKCQLCSGEGSYEHGDCPACGGEGELERRFAEQFDFSQFDIVPCQLCRGKGKLQGDDCPACYGEGEMARGAAERIDFIDFEEVDCPLCDGEGRYNGDDCPECQGNRTMQRRYADRVDVSKYDLQQCPICKGKGQYLGEDCPACGGEGSMSTGAAEQLDRSLYELVKCPACRGKGVIDDGDCYACGGDRMMLRCYAERLE</sequence>
<evidence type="ECO:0000313" key="2">
    <source>
        <dbReference type="EMBL" id="AXK38139.1"/>
    </source>
</evidence>
<dbReference type="Gene3D" id="6.20.20.10">
    <property type="match status" value="4"/>
</dbReference>
<evidence type="ECO:0000313" key="3">
    <source>
        <dbReference type="Proteomes" id="UP000254537"/>
    </source>
</evidence>
<dbReference type="Pfam" id="PF13391">
    <property type="entry name" value="HNH_2"/>
    <property type="match status" value="1"/>
</dbReference>
<proteinExistence type="predicted"/>
<dbReference type="SMART" id="SM00507">
    <property type="entry name" value="HNHc"/>
    <property type="match status" value="1"/>
</dbReference>
<feature type="domain" description="HNH nuclease" evidence="1">
    <location>
        <begin position="79"/>
        <end position="130"/>
    </location>
</feature>
<name>A0A345Y2I7_9NEIS</name>
<evidence type="ECO:0000259" key="1">
    <source>
        <dbReference type="SMART" id="SM00507"/>
    </source>
</evidence>
<dbReference type="Gene3D" id="1.10.30.50">
    <property type="match status" value="1"/>
</dbReference>
<protein>
    <recommendedName>
        <fullName evidence="1">HNH nuclease domain-containing protein</fullName>
    </recommendedName>
</protein>
<dbReference type="AlphaFoldDB" id="A0A345Y2I7"/>
<reference evidence="2 3" key="1">
    <citation type="submission" date="2018-07" db="EMBL/GenBank/DDBJ databases">
        <title>Crenobacter cavernae sp. nov., isolated from a karst cave.</title>
        <authorList>
            <person name="Zhu H."/>
        </authorList>
    </citation>
    <scope>NUCLEOTIDE SEQUENCE [LARGE SCALE GENOMIC DNA]</scope>
    <source>
        <strain evidence="2 3">K1W11S-77</strain>
    </source>
</reference>
<dbReference type="Pfam" id="PF00684">
    <property type="entry name" value="DnaJ_CXXCXGXG"/>
    <property type="match status" value="1"/>
</dbReference>
<dbReference type="CDD" id="cd00085">
    <property type="entry name" value="HNHc"/>
    <property type="match status" value="1"/>
</dbReference>
<gene>
    <name evidence="2" type="ORF">DWG20_01105</name>
</gene>
<dbReference type="EMBL" id="CP031337">
    <property type="protein sequence ID" value="AXK38139.1"/>
    <property type="molecule type" value="Genomic_DNA"/>
</dbReference>
<organism evidence="2 3">
    <name type="scientific">Crenobacter cavernae</name>
    <dbReference type="NCBI Taxonomy" id="2290923"/>
    <lineage>
        <taxon>Bacteria</taxon>
        <taxon>Pseudomonadati</taxon>
        <taxon>Pseudomonadota</taxon>
        <taxon>Betaproteobacteria</taxon>
        <taxon>Neisseriales</taxon>
        <taxon>Neisseriaceae</taxon>
        <taxon>Crenobacter</taxon>
    </lineage>
</organism>
<dbReference type="SUPFAM" id="SSF57938">
    <property type="entry name" value="DnaJ/Hsp40 cysteine-rich domain"/>
    <property type="match status" value="2"/>
</dbReference>
<accession>A0A345Y2I7</accession>
<dbReference type="RefSeq" id="WP_115432021.1">
    <property type="nucleotide sequence ID" value="NZ_CP031337.1"/>
</dbReference>
<dbReference type="KEGG" id="ccah:DWG20_01105"/>
<dbReference type="InterPro" id="IPR003615">
    <property type="entry name" value="HNH_nuc"/>
</dbReference>
<dbReference type="CDD" id="cd10719">
    <property type="entry name" value="DnaJ_zf"/>
    <property type="match status" value="1"/>
</dbReference>
<dbReference type="Proteomes" id="UP000254537">
    <property type="component" value="Chromosome"/>
</dbReference>
<dbReference type="GO" id="GO:0031072">
    <property type="term" value="F:heat shock protein binding"/>
    <property type="evidence" value="ECO:0007669"/>
    <property type="project" value="InterPro"/>
</dbReference>
<dbReference type="OrthoDB" id="6906005at2"/>
<dbReference type="Gene3D" id="2.10.230.10">
    <property type="entry name" value="Heat shock protein DnaJ, cysteine-rich domain"/>
    <property type="match status" value="1"/>
</dbReference>
<dbReference type="GO" id="GO:0051082">
    <property type="term" value="F:unfolded protein binding"/>
    <property type="evidence" value="ECO:0007669"/>
    <property type="project" value="InterPro"/>
</dbReference>
<dbReference type="InterPro" id="IPR036410">
    <property type="entry name" value="HSP_DnaJ_Cys-rich_dom_sf"/>
</dbReference>
<dbReference type="InterPro" id="IPR001305">
    <property type="entry name" value="HSP_DnaJ_Cys-rich_dom"/>
</dbReference>